<keyword evidence="3" id="KW-1185">Reference proteome</keyword>
<organism evidence="2 3">
    <name type="scientific">Paraconiothyrium brasiliense</name>
    <dbReference type="NCBI Taxonomy" id="300254"/>
    <lineage>
        <taxon>Eukaryota</taxon>
        <taxon>Fungi</taxon>
        <taxon>Dikarya</taxon>
        <taxon>Ascomycota</taxon>
        <taxon>Pezizomycotina</taxon>
        <taxon>Dothideomycetes</taxon>
        <taxon>Pleosporomycetidae</taxon>
        <taxon>Pleosporales</taxon>
        <taxon>Massarineae</taxon>
        <taxon>Didymosphaeriaceae</taxon>
        <taxon>Paraconiothyrium</taxon>
    </lineage>
</organism>
<reference evidence="2 3" key="1">
    <citation type="submission" date="2024-02" db="EMBL/GenBank/DDBJ databases">
        <title>De novo assembly and annotation of 12 fungi associated with fruit tree decline syndrome in Ontario, Canada.</title>
        <authorList>
            <person name="Sulman M."/>
            <person name="Ellouze W."/>
            <person name="Ilyukhin E."/>
        </authorList>
    </citation>
    <scope>NUCLEOTIDE SEQUENCE [LARGE SCALE GENOMIC DNA]</scope>
    <source>
        <strain evidence="2 3">M42-189</strain>
    </source>
</reference>
<dbReference type="Proteomes" id="UP001521785">
    <property type="component" value="Unassembled WGS sequence"/>
</dbReference>
<feature type="compositionally biased region" description="Basic and acidic residues" evidence="1">
    <location>
        <begin position="152"/>
        <end position="162"/>
    </location>
</feature>
<evidence type="ECO:0000256" key="1">
    <source>
        <dbReference type="SAM" id="MobiDB-lite"/>
    </source>
</evidence>
<feature type="region of interest" description="Disordered" evidence="1">
    <location>
        <begin position="103"/>
        <end position="216"/>
    </location>
</feature>
<accession>A0ABR3QHA2</accession>
<gene>
    <name evidence="2" type="ORF">SLS60_011793</name>
</gene>
<comment type="caution">
    <text evidence="2">The sequence shown here is derived from an EMBL/GenBank/DDBJ whole genome shotgun (WGS) entry which is preliminary data.</text>
</comment>
<name>A0ABR3QHA2_9PLEO</name>
<evidence type="ECO:0000313" key="2">
    <source>
        <dbReference type="EMBL" id="KAL1591545.1"/>
    </source>
</evidence>
<protein>
    <submittedName>
        <fullName evidence="2">Uncharacterized protein</fullName>
    </submittedName>
</protein>
<evidence type="ECO:0000313" key="3">
    <source>
        <dbReference type="Proteomes" id="UP001521785"/>
    </source>
</evidence>
<sequence>MDKKAGAPCTKAAVIKAISIDVWFREHLAQQGVQVPKPELVSKHFIERLSAVARDYTIEDFVTAIAPHAAERRNAGQALDNAHLGPQEPRTLQNCDLTPLIEARKGKEHAAPAAKLRRLGRSRSSTPPSPEAGRGHELPLDNYPDSAPELGEGVRREREDSAATRSSPPPSPETARHSEQPGEDIADPRSRINRDHSVRRRTPFAEPPDASFDLIPDIDSGDAYLETVAPFYDKDDHPFDSSPARSDFDPATVSTMSRSRSKNTLRDFAPAVGRFAKQLDNDLAKHRSIKRKAHAVETEIADLIAPRSIDTAGLEQLGRAEQRQRINALLADENKLDDQIQQKESERDSFRSQEEGHRETLEEERRLARDAVELLKLKIQLISETSGDGDAECEGESEMTG</sequence>
<feature type="compositionally biased region" description="Basic and acidic residues" evidence="1">
    <location>
        <begin position="174"/>
        <end position="196"/>
    </location>
</feature>
<dbReference type="EMBL" id="JAKJXO020000024">
    <property type="protein sequence ID" value="KAL1591545.1"/>
    <property type="molecule type" value="Genomic_DNA"/>
</dbReference>
<proteinExistence type="predicted"/>
<feature type="region of interest" description="Disordered" evidence="1">
    <location>
        <begin position="335"/>
        <end position="364"/>
    </location>
</feature>